<evidence type="ECO:0000313" key="8">
    <source>
        <dbReference type="Proteomes" id="UP001595932"/>
    </source>
</evidence>
<dbReference type="InterPro" id="IPR012480">
    <property type="entry name" value="Hepar_II_III_C"/>
</dbReference>
<dbReference type="Pfam" id="PF16889">
    <property type="entry name" value="Hepar_II_III_N"/>
    <property type="match status" value="1"/>
</dbReference>
<evidence type="ECO:0000259" key="5">
    <source>
        <dbReference type="Pfam" id="PF07940"/>
    </source>
</evidence>
<evidence type="ECO:0000256" key="1">
    <source>
        <dbReference type="ARBA" id="ARBA00004418"/>
    </source>
</evidence>
<dbReference type="PANTHER" id="PTHR39210:SF1">
    <property type="entry name" value="HEPARIN-SULFATE LYASE"/>
    <property type="match status" value="1"/>
</dbReference>
<proteinExistence type="predicted"/>
<evidence type="ECO:0000259" key="6">
    <source>
        <dbReference type="Pfam" id="PF16889"/>
    </source>
</evidence>
<comment type="caution">
    <text evidence="7">The sequence shown here is derived from an EMBL/GenBank/DDBJ whole genome shotgun (WGS) entry which is preliminary data.</text>
</comment>
<keyword evidence="3" id="KW-0574">Periplasm</keyword>
<feature type="domain" description="Heparin-sulfate lyase N-terminal" evidence="6">
    <location>
        <begin position="89"/>
        <end position="356"/>
    </location>
</feature>
<name>A0ABV9MCN6_9BACL</name>
<dbReference type="GO" id="GO:0016829">
    <property type="term" value="F:lyase activity"/>
    <property type="evidence" value="ECO:0007669"/>
    <property type="project" value="UniProtKB-KW"/>
</dbReference>
<keyword evidence="4 7" id="KW-0456">Lyase</keyword>
<dbReference type="Gene3D" id="2.70.98.70">
    <property type="match status" value="1"/>
</dbReference>
<dbReference type="PANTHER" id="PTHR39210">
    <property type="entry name" value="HEPARIN-SULFATE LYASE"/>
    <property type="match status" value="1"/>
</dbReference>
<gene>
    <name evidence="7" type="ORF">ACFO5U_08620</name>
</gene>
<accession>A0ABV9MCN6</accession>
<sequence length="692" mass="80580">MKNKIEIVKNMGLSWTLYRTKYEIEKKLGLLKKNYQSFLYEDVDLSNIMDRPNTLKELIKSSLVNSFFSPDFDKLHRMRSELRLEESIKLADDILKNKFVYFSKHIVKLDSLEWHYSPFTKKFSPNDMHWTEIGDLSSDFGDIKWIWELSRFSFVYPLSRAYAITKDEKYAIAYWEMFEDFIEHNPPELGANYKCGQEMSLRIMAWTFGLNIFIDSPQTTEERLELLTKAIHHHANHVEKHFDFALKSVKNNHSLSEAAGMYTAGVIFQFLNSSAQWRLKGHKFIQSEANWQIYPDGSYIQHSFNYQRLAIQDLTWFLKLAQLNNDNCSPSFVAKFKKTIEFMYQFQEPSTGRVPNYGMNDGAYIHPLTSKEYLDHRPALQAAWLTVTGERLYEENDVDEIALWLGLQTTIELNNPTKKSAFFTKGGYGVLRNQKQFAMVRCASYKHRPVQADMLHVDFWDGEYNILADAGTFSYNTSLKESLYFNGTASHNTLMINGKDQMKKASRFIWLNWTKSKMLSFQQTDLYSLFEGEHYGYGDITHRRGLIQAKDTLIIIDDVIGIDRETNVSLSWLFGIENVQETSHGELLLRLPDGHEWTMYSLNQQTKSFLLECGSENPIAGWQSLYYGHKRPMPQLIANSTVSESTRYITILQKNKKKEVTNSSESTIEIGNKTIVLKPIGEKTIFVDRELW</sequence>
<dbReference type="Pfam" id="PF07940">
    <property type="entry name" value="Hepar_II_III_C"/>
    <property type="match status" value="1"/>
</dbReference>
<dbReference type="EMBL" id="JBHSGL010000005">
    <property type="protein sequence ID" value="MFC4712920.1"/>
    <property type="molecule type" value="Genomic_DNA"/>
</dbReference>
<dbReference type="Proteomes" id="UP001595932">
    <property type="component" value="Unassembled WGS sequence"/>
</dbReference>
<evidence type="ECO:0000256" key="4">
    <source>
        <dbReference type="ARBA" id="ARBA00023239"/>
    </source>
</evidence>
<keyword evidence="2" id="KW-0732">Signal</keyword>
<evidence type="ECO:0000256" key="2">
    <source>
        <dbReference type="ARBA" id="ARBA00022729"/>
    </source>
</evidence>
<keyword evidence="8" id="KW-1185">Reference proteome</keyword>
<dbReference type="Gene3D" id="1.50.10.100">
    <property type="entry name" value="Chondroitin AC/alginate lyase"/>
    <property type="match status" value="1"/>
</dbReference>
<evidence type="ECO:0000256" key="3">
    <source>
        <dbReference type="ARBA" id="ARBA00022764"/>
    </source>
</evidence>
<organism evidence="7 8">
    <name type="scientific">Planococcus dechangensis</name>
    <dbReference type="NCBI Taxonomy" id="1176255"/>
    <lineage>
        <taxon>Bacteria</taxon>
        <taxon>Bacillati</taxon>
        <taxon>Bacillota</taxon>
        <taxon>Bacilli</taxon>
        <taxon>Bacillales</taxon>
        <taxon>Caryophanaceae</taxon>
        <taxon>Planococcus</taxon>
    </lineage>
</organism>
<dbReference type="RefSeq" id="WP_377278434.1">
    <property type="nucleotide sequence ID" value="NZ_JBHSGL010000005.1"/>
</dbReference>
<reference evidence="8" key="1">
    <citation type="journal article" date="2019" name="Int. J. Syst. Evol. Microbiol.">
        <title>The Global Catalogue of Microorganisms (GCM) 10K type strain sequencing project: providing services to taxonomists for standard genome sequencing and annotation.</title>
        <authorList>
            <consortium name="The Broad Institute Genomics Platform"/>
            <consortium name="The Broad Institute Genome Sequencing Center for Infectious Disease"/>
            <person name="Wu L."/>
            <person name="Ma J."/>
        </authorList>
    </citation>
    <scope>NUCLEOTIDE SEQUENCE [LARGE SCALE GENOMIC DNA]</scope>
    <source>
        <strain evidence="8">CGMCC 1.12151</strain>
    </source>
</reference>
<dbReference type="InterPro" id="IPR008929">
    <property type="entry name" value="Chondroitin_lyas"/>
</dbReference>
<protein>
    <submittedName>
        <fullName evidence="7">Alginate lyase family protein</fullName>
    </submittedName>
</protein>
<feature type="domain" description="Heparinase II/III-like C-terminal" evidence="5">
    <location>
        <begin position="416"/>
        <end position="648"/>
    </location>
</feature>
<comment type="subcellular location">
    <subcellularLocation>
        <location evidence="1">Periplasm</location>
    </subcellularLocation>
</comment>
<dbReference type="SUPFAM" id="SSF48230">
    <property type="entry name" value="Chondroitin AC/alginate lyase"/>
    <property type="match status" value="1"/>
</dbReference>
<evidence type="ECO:0000313" key="7">
    <source>
        <dbReference type="EMBL" id="MFC4712920.1"/>
    </source>
</evidence>
<dbReference type="InterPro" id="IPR031680">
    <property type="entry name" value="Hepar_II_III_N"/>
</dbReference>